<gene>
    <name evidence="1" type="ORF">GSOID_T00009436001</name>
</gene>
<organism evidence="1">
    <name type="scientific">Oikopleura dioica</name>
    <name type="common">Tunicate</name>
    <dbReference type="NCBI Taxonomy" id="34765"/>
    <lineage>
        <taxon>Eukaryota</taxon>
        <taxon>Metazoa</taxon>
        <taxon>Chordata</taxon>
        <taxon>Tunicata</taxon>
        <taxon>Appendicularia</taxon>
        <taxon>Copelata</taxon>
        <taxon>Oikopleuridae</taxon>
        <taxon>Oikopleura</taxon>
    </lineage>
</organism>
<reference evidence="1" key="1">
    <citation type="journal article" date="2010" name="Science">
        <title>Plasticity of animal genome architecture unmasked by rapid evolution of a pelagic tunicate.</title>
        <authorList>
            <person name="Denoeud F."/>
            <person name="Henriet S."/>
            <person name="Mungpakdee S."/>
            <person name="Aury J.M."/>
            <person name="Da Silva C."/>
            <person name="Brinkmann H."/>
            <person name="Mikhaleva J."/>
            <person name="Olsen L.C."/>
            <person name="Jubin C."/>
            <person name="Canestro C."/>
            <person name="Bouquet J.M."/>
            <person name="Danks G."/>
            <person name="Poulain J."/>
            <person name="Campsteijn C."/>
            <person name="Adamski M."/>
            <person name="Cross I."/>
            <person name="Yadetie F."/>
            <person name="Muffato M."/>
            <person name="Louis A."/>
            <person name="Butcher S."/>
            <person name="Tsagkogeorga G."/>
            <person name="Konrad A."/>
            <person name="Singh S."/>
            <person name="Jensen M.F."/>
            <person name="Cong E.H."/>
            <person name="Eikeseth-Otteraa H."/>
            <person name="Noel B."/>
            <person name="Anthouard V."/>
            <person name="Porcel B.M."/>
            <person name="Kachouri-Lafond R."/>
            <person name="Nishino A."/>
            <person name="Ugolini M."/>
            <person name="Chourrout P."/>
            <person name="Nishida H."/>
            <person name="Aasland R."/>
            <person name="Huzurbazar S."/>
            <person name="Westhof E."/>
            <person name="Delsuc F."/>
            <person name="Lehrach H."/>
            <person name="Reinhardt R."/>
            <person name="Weissenbach J."/>
            <person name="Roy S.W."/>
            <person name="Artiguenave F."/>
            <person name="Postlethwait J.H."/>
            <person name="Manak J.R."/>
            <person name="Thompson E.M."/>
            <person name="Jaillon O."/>
            <person name="Du Pasquier L."/>
            <person name="Boudinot P."/>
            <person name="Liberles D.A."/>
            <person name="Volff J.N."/>
            <person name="Philippe H."/>
            <person name="Lenhard B."/>
            <person name="Roest Crollius H."/>
            <person name="Wincker P."/>
            <person name="Chourrout D."/>
        </authorList>
    </citation>
    <scope>NUCLEOTIDE SEQUENCE [LARGE SCALE GENOMIC DNA]</scope>
</reference>
<evidence type="ECO:0000313" key="1">
    <source>
        <dbReference type="EMBL" id="CBY21662.1"/>
    </source>
</evidence>
<accession>E4WUY0</accession>
<dbReference type="EMBL" id="FN653017">
    <property type="protein sequence ID" value="CBY21662.1"/>
    <property type="molecule type" value="Genomic_DNA"/>
</dbReference>
<evidence type="ECO:0000313" key="2">
    <source>
        <dbReference type="Proteomes" id="UP000001307"/>
    </source>
</evidence>
<dbReference type="Proteomes" id="UP000001307">
    <property type="component" value="Unassembled WGS sequence"/>
</dbReference>
<sequence length="138" mass="15572">MKLTAVFIAAATAENADKRFNKIRGHADTLLDLIDNNTTASDKNVERAEKWVNKVFDQAASIDVELCSDEIVEEVDDALVFNQDDFCKLTGQVGTALRSYVRKFGCDEALPKKNFMNTFAKRTNRMRNIFLRLGKCAM</sequence>
<keyword evidence="2" id="KW-1185">Reference proteome</keyword>
<dbReference type="AlphaFoldDB" id="E4WUY0"/>
<dbReference type="InParanoid" id="E4WUY0"/>
<name>E4WUY0_OIKDI</name>
<proteinExistence type="predicted"/>
<protein>
    <submittedName>
        <fullName evidence="1">Uncharacterized protein</fullName>
    </submittedName>
</protein>